<evidence type="ECO:0000256" key="3">
    <source>
        <dbReference type="SAM" id="SignalP"/>
    </source>
</evidence>
<dbReference type="Proteomes" id="UP000492821">
    <property type="component" value="Unassembled WGS sequence"/>
</dbReference>
<accession>A0A7E4UUR8</accession>
<feature type="transmembrane region" description="Helical" evidence="2">
    <location>
        <begin position="297"/>
        <end position="321"/>
    </location>
</feature>
<evidence type="ECO:0000313" key="4">
    <source>
        <dbReference type="Proteomes" id="UP000492821"/>
    </source>
</evidence>
<keyword evidence="2" id="KW-1133">Transmembrane helix</keyword>
<feature type="signal peptide" evidence="3">
    <location>
        <begin position="1"/>
        <end position="34"/>
    </location>
</feature>
<keyword evidence="2" id="KW-0812">Transmembrane</keyword>
<keyword evidence="4" id="KW-1185">Reference proteome</keyword>
<evidence type="ECO:0000256" key="1">
    <source>
        <dbReference type="SAM" id="MobiDB-lite"/>
    </source>
</evidence>
<reference evidence="5" key="2">
    <citation type="submission" date="2020-10" db="UniProtKB">
        <authorList>
            <consortium name="WormBaseParasite"/>
        </authorList>
    </citation>
    <scope>IDENTIFICATION</scope>
</reference>
<feature type="compositionally biased region" description="Low complexity" evidence="1">
    <location>
        <begin position="361"/>
        <end position="371"/>
    </location>
</feature>
<feature type="chain" id="PRO_5028942570" evidence="3">
    <location>
        <begin position="35"/>
        <end position="371"/>
    </location>
</feature>
<dbReference type="AlphaFoldDB" id="A0A7E4UUR8"/>
<protein>
    <submittedName>
        <fullName evidence="5">Uncharacterized protein</fullName>
    </submittedName>
</protein>
<evidence type="ECO:0000313" key="5">
    <source>
        <dbReference type="WBParaSite" id="Pan_g12758.t1"/>
    </source>
</evidence>
<reference evidence="4" key="1">
    <citation type="journal article" date="2013" name="Genetics">
        <title>The draft genome and transcriptome of Panagrellus redivivus are shaped by the harsh demands of a free-living lifestyle.</title>
        <authorList>
            <person name="Srinivasan J."/>
            <person name="Dillman A.R."/>
            <person name="Macchietto M.G."/>
            <person name="Heikkinen L."/>
            <person name="Lakso M."/>
            <person name="Fracchia K.M."/>
            <person name="Antoshechkin I."/>
            <person name="Mortazavi A."/>
            <person name="Wong G."/>
            <person name="Sternberg P.W."/>
        </authorList>
    </citation>
    <scope>NUCLEOTIDE SEQUENCE [LARGE SCALE GENOMIC DNA]</scope>
    <source>
        <strain evidence="4">MT8872</strain>
    </source>
</reference>
<name>A0A7E4UUR8_PANRE</name>
<keyword evidence="3" id="KW-0732">Signal</keyword>
<proteinExistence type="predicted"/>
<keyword evidence="2" id="KW-0472">Membrane</keyword>
<dbReference type="WBParaSite" id="Pan_g12758.t1">
    <property type="protein sequence ID" value="Pan_g12758.t1"/>
    <property type="gene ID" value="Pan_g12758"/>
</dbReference>
<sequence length="371" mass="40697">MRSAAKMRFGPSGFYVRGILLVLLLDLITVNGQANPDCTPEKFAKKYKIDVLASNKQAVINLYTSTEPPVKKFNPTSTQNLHVVYLQGGEIGVFFKNNDDKQVYVSSAASTVEVPFPANTPIIDWTKSFIDVVNGKMIISTPGANSNAARKTYEWSADRTKIVASTEQSTCVPGNLERCLFDPVEGKASKVGSDWEYQYCDHHIQRKTPGKWIISNGPDEICIAMEADYPTIAFALPAGDTATQNLPCSFRLGDRPDTTLATTKPTTVPTSAATDEAKEDTFTAGPMECKGFGFFDSWIPCALVYVFLILVLGAGAGMVVIERKGRHRKAAYLRMQKLLKKNEEPEGVTQTEGTQGDADQKSAQQKSKQKE</sequence>
<evidence type="ECO:0000256" key="2">
    <source>
        <dbReference type="SAM" id="Phobius"/>
    </source>
</evidence>
<organism evidence="4 5">
    <name type="scientific">Panagrellus redivivus</name>
    <name type="common">Microworm</name>
    <dbReference type="NCBI Taxonomy" id="6233"/>
    <lineage>
        <taxon>Eukaryota</taxon>
        <taxon>Metazoa</taxon>
        <taxon>Ecdysozoa</taxon>
        <taxon>Nematoda</taxon>
        <taxon>Chromadorea</taxon>
        <taxon>Rhabditida</taxon>
        <taxon>Tylenchina</taxon>
        <taxon>Panagrolaimomorpha</taxon>
        <taxon>Panagrolaimoidea</taxon>
        <taxon>Panagrolaimidae</taxon>
        <taxon>Panagrellus</taxon>
    </lineage>
</organism>
<feature type="region of interest" description="Disordered" evidence="1">
    <location>
        <begin position="341"/>
        <end position="371"/>
    </location>
</feature>